<feature type="region of interest" description="Disordered" evidence="2">
    <location>
        <begin position="407"/>
        <end position="433"/>
    </location>
</feature>
<feature type="coiled-coil region" evidence="1">
    <location>
        <begin position="347"/>
        <end position="386"/>
    </location>
</feature>
<organism evidence="3 4">
    <name type="scientific">Candidatus Bilophila faecipullorum</name>
    <dbReference type="NCBI Taxonomy" id="2838482"/>
    <lineage>
        <taxon>Bacteria</taxon>
        <taxon>Pseudomonadati</taxon>
        <taxon>Thermodesulfobacteriota</taxon>
        <taxon>Desulfovibrionia</taxon>
        <taxon>Desulfovibrionales</taxon>
        <taxon>Desulfovibrionaceae</taxon>
        <taxon>Bilophila</taxon>
    </lineage>
</organism>
<evidence type="ECO:0000256" key="2">
    <source>
        <dbReference type="SAM" id="MobiDB-lite"/>
    </source>
</evidence>
<dbReference type="AlphaFoldDB" id="A0A9D1R1P9"/>
<proteinExistence type="predicted"/>
<feature type="compositionally biased region" description="Basic and acidic residues" evidence="2">
    <location>
        <begin position="410"/>
        <end position="419"/>
    </location>
</feature>
<dbReference type="Proteomes" id="UP000824264">
    <property type="component" value="Unassembled WGS sequence"/>
</dbReference>
<name>A0A9D1R1P9_9BACT</name>
<reference evidence="3" key="1">
    <citation type="journal article" date="2021" name="PeerJ">
        <title>Extensive microbial diversity within the chicken gut microbiome revealed by metagenomics and culture.</title>
        <authorList>
            <person name="Gilroy R."/>
            <person name="Ravi A."/>
            <person name="Getino M."/>
            <person name="Pursley I."/>
            <person name="Horton D.L."/>
            <person name="Alikhan N.F."/>
            <person name="Baker D."/>
            <person name="Gharbi K."/>
            <person name="Hall N."/>
            <person name="Watson M."/>
            <person name="Adriaenssens E.M."/>
            <person name="Foster-Nyarko E."/>
            <person name="Jarju S."/>
            <person name="Secka A."/>
            <person name="Antonio M."/>
            <person name="Oren A."/>
            <person name="Chaudhuri R.R."/>
            <person name="La Ragione R."/>
            <person name="Hildebrand F."/>
            <person name="Pallen M.J."/>
        </authorList>
    </citation>
    <scope>NUCLEOTIDE SEQUENCE</scope>
    <source>
        <strain evidence="3">ChiSxjej5B17-1746</strain>
    </source>
</reference>
<evidence type="ECO:0000313" key="3">
    <source>
        <dbReference type="EMBL" id="HIW79345.1"/>
    </source>
</evidence>
<evidence type="ECO:0000256" key="1">
    <source>
        <dbReference type="SAM" id="Coils"/>
    </source>
</evidence>
<evidence type="ECO:0000313" key="4">
    <source>
        <dbReference type="Proteomes" id="UP000824264"/>
    </source>
</evidence>
<reference evidence="3" key="2">
    <citation type="submission" date="2021-04" db="EMBL/GenBank/DDBJ databases">
        <authorList>
            <person name="Gilroy R."/>
        </authorList>
    </citation>
    <scope>NUCLEOTIDE SEQUENCE</scope>
    <source>
        <strain evidence="3">ChiSxjej5B17-1746</strain>
    </source>
</reference>
<comment type="caution">
    <text evidence="3">The sequence shown here is derived from an EMBL/GenBank/DDBJ whole genome shotgun (WGS) entry which is preliminary data.</text>
</comment>
<keyword evidence="1" id="KW-0175">Coiled coil</keyword>
<gene>
    <name evidence="3" type="ORF">H9874_09410</name>
</gene>
<protein>
    <submittedName>
        <fullName evidence="3">Uncharacterized protein</fullName>
    </submittedName>
</protein>
<dbReference type="EMBL" id="DXGI01000356">
    <property type="protein sequence ID" value="HIW79345.1"/>
    <property type="molecule type" value="Genomic_DNA"/>
</dbReference>
<feature type="coiled-coil region" evidence="1">
    <location>
        <begin position="175"/>
        <end position="202"/>
    </location>
</feature>
<sequence>MSTLPTVNVTARVYDQNGKAVHGAVITMRLTTVERYSGYIVPREARAETDATGKAVLAVWPNEVGTESSEYRVHIKYPHGGCESSCFGGGSGSVSGYAVVPNHDCDLQDIMELSPYDQRGAGQVITSEVALYAGQASAARDAAQSYAQAAQSGVGQASAAAQKAEAAKTSAQIAAELATAKAEDAGALVERAEERIVFFENEVTGRVENEAKRLTTAATAVITESRNDALNRIEARAAQAVTEVTGTAAALKADAVEAVTRAEARAVDALDKGVEDGLRQFHEEGELFKEDFEQLTERAEAAAKKAGCASLSAQSHANRACECARASELAAETSEAAVGTVLEAARAAELSQTCAEAAAARADAKAQEIANRVHDAEDAARTAEKAASAARLDAFSAAQSNQAAASARDMAARSAEEAARSAASSRADADRAEASAGNVEEAIKQTALDILTPQIVAGAVEQATTEAVEAADTARLHAEGAQAAAQEAQEAVADCRDSADRAAEARDACEDLAARFLHDYQVEAGMVELSAQMVRLADRMTRVELDHVTVPHGGGGNLSPGGYELAPGVKIVPLTLVDDAENLPVAGAAITAVVDDFSQNP</sequence>
<feature type="coiled-coil region" evidence="1">
    <location>
        <begin position="478"/>
        <end position="505"/>
    </location>
</feature>
<accession>A0A9D1R1P9</accession>